<evidence type="ECO:0000256" key="5">
    <source>
        <dbReference type="ARBA" id="ARBA00022679"/>
    </source>
</evidence>
<dbReference type="Pfam" id="PF00155">
    <property type="entry name" value="Aminotran_1_2"/>
    <property type="match status" value="1"/>
</dbReference>
<feature type="domain" description="Aminotransferase class I/classII large" evidence="7">
    <location>
        <begin position="40"/>
        <end position="379"/>
    </location>
</feature>
<comment type="cofactor">
    <cofactor evidence="1">
        <name>pyridoxal 5'-phosphate</name>
        <dbReference type="ChEBI" id="CHEBI:597326"/>
    </cofactor>
</comment>
<dbReference type="GO" id="GO:0030170">
    <property type="term" value="F:pyridoxal phosphate binding"/>
    <property type="evidence" value="ECO:0007669"/>
    <property type="project" value="InterPro"/>
</dbReference>
<evidence type="ECO:0000259" key="7">
    <source>
        <dbReference type="Pfam" id="PF00155"/>
    </source>
</evidence>
<dbReference type="PANTHER" id="PTHR42790:SF19">
    <property type="entry name" value="KYNURENINE_ALPHA-AMINOADIPATE AMINOTRANSFERASE, MITOCHONDRIAL"/>
    <property type="match status" value="1"/>
</dbReference>
<evidence type="ECO:0000313" key="8">
    <source>
        <dbReference type="EMBL" id="BDR58987.1"/>
    </source>
</evidence>
<evidence type="ECO:0000256" key="1">
    <source>
        <dbReference type="ARBA" id="ARBA00001933"/>
    </source>
</evidence>
<dbReference type="CDD" id="cd00609">
    <property type="entry name" value="AAT_like"/>
    <property type="match status" value="1"/>
</dbReference>
<keyword evidence="6" id="KW-0663">Pyridoxal phosphate</keyword>
<dbReference type="InterPro" id="IPR004839">
    <property type="entry name" value="Aminotransferase_I/II_large"/>
</dbReference>
<organism evidence="8 9">
    <name type="scientific">Xylocopilactobacillus apicola</name>
    <dbReference type="NCBI Taxonomy" id="2932184"/>
    <lineage>
        <taxon>Bacteria</taxon>
        <taxon>Bacillati</taxon>
        <taxon>Bacillota</taxon>
        <taxon>Bacilli</taxon>
        <taxon>Lactobacillales</taxon>
        <taxon>Lactobacillaceae</taxon>
        <taxon>Xylocopilactobacillus</taxon>
    </lineage>
</organism>
<evidence type="ECO:0000256" key="2">
    <source>
        <dbReference type="ARBA" id="ARBA00007441"/>
    </source>
</evidence>
<name>A0AAU9CY87_9LACO</name>
<dbReference type="FunFam" id="3.40.640.10:FF:000053">
    <property type="entry name" value="Aminotransferase, class I"/>
    <property type="match status" value="1"/>
</dbReference>
<evidence type="ECO:0000313" key="9">
    <source>
        <dbReference type="Proteomes" id="UP001321861"/>
    </source>
</evidence>
<keyword evidence="4 8" id="KW-0032">Aminotransferase</keyword>
<sequence>MNFSSRTDLTINSGLNDIFKTRDSQTISFAGGLPDNSLFPQKELAQAFHEVITNDDPSVFQYSAEQLLPLRDKITQKMKRYGVNAKSEDILFTQGAQQALSLAAQLLIDKGDGIVVEAPTYVGALAAFDAVEPSFYEVPVDNDGMNIDALEHILKHHEVKMIYTIPDFQNPTGVVMSTAKRKAIVELANRYDVVIVEDEAYRDLRYTGTQLPTIKQFDTQGRVIYIGSFSKILAPAMRLGWLVATPKMRADLAALKGSTDIETSSLTMHAVNDYLAANDIDQHIDEVRNIYCQKKDLMYQALAENLPEEVEFNNPEGGFFIWLKLPNNFDTEEFLDQYLLPEANVTFVPSKNLFTSKNVLNGARLNFTQPTDEQICEGCLRLGQALKNYRLPIAN</sequence>
<dbReference type="InterPro" id="IPR015422">
    <property type="entry name" value="PyrdxlP-dep_Trfase_small"/>
</dbReference>
<accession>A0AAU9CY87</accession>
<dbReference type="AlphaFoldDB" id="A0AAU9CY87"/>
<dbReference type="KEGG" id="xap:XA3_14280"/>
<protein>
    <submittedName>
        <fullName evidence="8">Aminotransferase</fullName>
    </submittedName>
</protein>
<comment type="subunit">
    <text evidence="3">Homodimer.</text>
</comment>
<comment type="similarity">
    <text evidence="2">Belongs to the class-I pyridoxal-phosphate-dependent aminotransferase family.</text>
</comment>
<gene>
    <name evidence="8" type="ORF">XA3_14280</name>
</gene>
<keyword evidence="5" id="KW-0808">Transferase</keyword>
<dbReference type="GO" id="GO:1901605">
    <property type="term" value="P:alpha-amino acid metabolic process"/>
    <property type="evidence" value="ECO:0007669"/>
    <property type="project" value="TreeGrafter"/>
</dbReference>
<dbReference type="SUPFAM" id="SSF53383">
    <property type="entry name" value="PLP-dependent transferases"/>
    <property type="match status" value="1"/>
</dbReference>
<dbReference type="GO" id="GO:0008483">
    <property type="term" value="F:transaminase activity"/>
    <property type="evidence" value="ECO:0007669"/>
    <property type="project" value="UniProtKB-KW"/>
</dbReference>
<dbReference type="InterPro" id="IPR050859">
    <property type="entry name" value="Class-I_PLP-dep_aminotransf"/>
</dbReference>
<proteinExistence type="inferred from homology"/>
<dbReference type="PANTHER" id="PTHR42790">
    <property type="entry name" value="AMINOTRANSFERASE"/>
    <property type="match status" value="1"/>
</dbReference>
<evidence type="ECO:0000256" key="4">
    <source>
        <dbReference type="ARBA" id="ARBA00022576"/>
    </source>
</evidence>
<dbReference type="InterPro" id="IPR015424">
    <property type="entry name" value="PyrdxlP-dep_Trfase"/>
</dbReference>
<evidence type="ECO:0000256" key="3">
    <source>
        <dbReference type="ARBA" id="ARBA00011738"/>
    </source>
</evidence>
<dbReference type="RefSeq" id="WP_317634804.1">
    <property type="nucleotide sequence ID" value="NZ_AP026802.1"/>
</dbReference>
<reference evidence="8 9" key="1">
    <citation type="journal article" date="2023" name="Microbiol. Spectr.">
        <title>Symbiosis of Carpenter Bees with Uncharacterized Lactic Acid Bacteria Showing NAD Auxotrophy.</title>
        <authorList>
            <person name="Kawasaki S."/>
            <person name="Ozawa K."/>
            <person name="Mori T."/>
            <person name="Yamamoto A."/>
            <person name="Ito M."/>
            <person name="Ohkuma M."/>
            <person name="Sakamoto M."/>
            <person name="Matsutani M."/>
        </authorList>
    </citation>
    <scope>NUCLEOTIDE SEQUENCE [LARGE SCALE GENOMIC DNA]</scope>
    <source>
        <strain evidence="8 9">XA3</strain>
    </source>
</reference>
<dbReference type="Proteomes" id="UP001321861">
    <property type="component" value="Chromosome"/>
</dbReference>
<dbReference type="EMBL" id="AP026802">
    <property type="protein sequence ID" value="BDR58987.1"/>
    <property type="molecule type" value="Genomic_DNA"/>
</dbReference>
<dbReference type="Gene3D" id="3.40.640.10">
    <property type="entry name" value="Type I PLP-dependent aspartate aminotransferase-like (Major domain)"/>
    <property type="match status" value="1"/>
</dbReference>
<dbReference type="InterPro" id="IPR015421">
    <property type="entry name" value="PyrdxlP-dep_Trfase_major"/>
</dbReference>
<dbReference type="Gene3D" id="3.90.1150.10">
    <property type="entry name" value="Aspartate Aminotransferase, domain 1"/>
    <property type="match status" value="1"/>
</dbReference>
<keyword evidence="9" id="KW-1185">Reference proteome</keyword>
<evidence type="ECO:0000256" key="6">
    <source>
        <dbReference type="ARBA" id="ARBA00022898"/>
    </source>
</evidence>